<feature type="domain" description="ABC transporter" evidence="8">
    <location>
        <begin position="3"/>
        <end position="245"/>
    </location>
</feature>
<dbReference type="GO" id="GO:0015416">
    <property type="term" value="F:ABC-type phosphonate transporter activity"/>
    <property type="evidence" value="ECO:0007669"/>
    <property type="project" value="InterPro"/>
</dbReference>
<keyword evidence="2" id="KW-1003">Cell membrane</keyword>
<evidence type="ECO:0000259" key="8">
    <source>
        <dbReference type="PROSITE" id="PS50893"/>
    </source>
</evidence>
<dbReference type="InterPro" id="IPR050086">
    <property type="entry name" value="MetN_ABC_transporter-like"/>
</dbReference>
<dbReference type="Proteomes" id="UP000284219">
    <property type="component" value="Unassembled WGS sequence"/>
</dbReference>
<keyword evidence="5" id="KW-0918">Phosphonate transport</keyword>
<name>A0A419SJF9_9BACL</name>
<keyword evidence="3" id="KW-0547">Nucleotide-binding</keyword>
<dbReference type="EMBL" id="MCHY01000008">
    <property type="protein sequence ID" value="RKD24038.1"/>
    <property type="molecule type" value="Genomic_DNA"/>
</dbReference>
<dbReference type="Gene3D" id="3.40.50.300">
    <property type="entry name" value="P-loop containing nucleotide triphosphate hydrolases"/>
    <property type="match status" value="1"/>
</dbReference>
<evidence type="ECO:0000313" key="9">
    <source>
        <dbReference type="EMBL" id="RKD24038.1"/>
    </source>
</evidence>
<dbReference type="PANTHER" id="PTHR43166:SF6">
    <property type="entry name" value="PHOSPHONATES IMPORT ATP-BINDING PROTEIN PHNC"/>
    <property type="match status" value="1"/>
</dbReference>
<reference evidence="9 10" key="1">
    <citation type="submission" date="2016-08" db="EMBL/GenBank/DDBJ databases">
        <title>Novel Firmicute Genomes.</title>
        <authorList>
            <person name="Poppleton D.I."/>
            <person name="Gribaldo S."/>
        </authorList>
    </citation>
    <scope>NUCLEOTIDE SEQUENCE [LARGE SCALE GENOMIC DNA]</scope>
    <source>
        <strain evidence="9 10">RAOx-1</strain>
    </source>
</reference>
<dbReference type="PROSITE" id="PS50893">
    <property type="entry name" value="ABC_TRANSPORTER_2"/>
    <property type="match status" value="1"/>
</dbReference>
<evidence type="ECO:0000256" key="1">
    <source>
        <dbReference type="ARBA" id="ARBA00022448"/>
    </source>
</evidence>
<dbReference type="Pfam" id="PF00005">
    <property type="entry name" value="ABC_tran"/>
    <property type="match status" value="1"/>
</dbReference>
<dbReference type="GO" id="GO:0005524">
    <property type="term" value="F:ATP binding"/>
    <property type="evidence" value="ECO:0007669"/>
    <property type="project" value="UniProtKB-KW"/>
</dbReference>
<evidence type="ECO:0000256" key="3">
    <source>
        <dbReference type="ARBA" id="ARBA00022741"/>
    </source>
</evidence>
<dbReference type="GO" id="GO:0016887">
    <property type="term" value="F:ATP hydrolysis activity"/>
    <property type="evidence" value="ECO:0007669"/>
    <property type="project" value="InterPro"/>
</dbReference>
<dbReference type="SUPFAM" id="SSF52540">
    <property type="entry name" value="P-loop containing nucleoside triphosphate hydrolases"/>
    <property type="match status" value="1"/>
</dbReference>
<dbReference type="AlphaFoldDB" id="A0A419SJF9"/>
<evidence type="ECO:0000256" key="7">
    <source>
        <dbReference type="ARBA" id="ARBA00023136"/>
    </source>
</evidence>
<dbReference type="PANTHER" id="PTHR43166">
    <property type="entry name" value="AMINO ACID IMPORT ATP-BINDING PROTEIN"/>
    <property type="match status" value="1"/>
</dbReference>
<dbReference type="RefSeq" id="WP_120189283.1">
    <property type="nucleotide sequence ID" value="NZ_MCHY01000008.1"/>
</dbReference>
<dbReference type="InterPro" id="IPR003439">
    <property type="entry name" value="ABC_transporter-like_ATP-bd"/>
</dbReference>
<evidence type="ECO:0000256" key="6">
    <source>
        <dbReference type="ARBA" id="ARBA00022967"/>
    </source>
</evidence>
<keyword evidence="4 9" id="KW-0067">ATP-binding</keyword>
<dbReference type="GO" id="GO:0016020">
    <property type="term" value="C:membrane"/>
    <property type="evidence" value="ECO:0007669"/>
    <property type="project" value="InterPro"/>
</dbReference>
<evidence type="ECO:0000313" key="10">
    <source>
        <dbReference type="Proteomes" id="UP000284219"/>
    </source>
</evidence>
<dbReference type="NCBIfam" id="TIGR02315">
    <property type="entry name" value="ABC_phnC"/>
    <property type="match status" value="1"/>
</dbReference>
<dbReference type="InterPro" id="IPR003593">
    <property type="entry name" value="AAA+_ATPase"/>
</dbReference>
<dbReference type="InterPro" id="IPR027417">
    <property type="entry name" value="P-loop_NTPase"/>
</dbReference>
<evidence type="ECO:0000256" key="5">
    <source>
        <dbReference type="ARBA" id="ARBA00022885"/>
    </source>
</evidence>
<evidence type="ECO:0000256" key="2">
    <source>
        <dbReference type="ARBA" id="ARBA00022475"/>
    </source>
</evidence>
<keyword evidence="7" id="KW-0472">Membrane</keyword>
<accession>A0A419SJF9</accession>
<dbReference type="InterPro" id="IPR017871">
    <property type="entry name" value="ABC_transporter-like_CS"/>
</dbReference>
<dbReference type="PROSITE" id="PS00211">
    <property type="entry name" value="ABC_TRANSPORTER_1"/>
    <property type="match status" value="1"/>
</dbReference>
<dbReference type="CDD" id="cd03256">
    <property type="entry name" value="ABC_PhnC_transporter"/>
    <property type="match status" value="1"/>
</dbReference>
<proteinExistence type="predicted"/>
<dbReference type="InterPro" id="IPR012693">
    <property type="entry name" value="ABC_transpr_PhnC"/>
</dbReference>
<comment type="caution">
    <text evidence="9">The sequence shown here is derived from an EMBL/GenBank/DDBJ whole genome shotgun (WGS) entry which is preliminary data.</text>
</comment>
<dbReference type="OrthoDB" id="9802264at2"/>
<dbReference type="SMART" id="SM00382">
    <property type="entry name" value="AAA"/>
    <property type="match status" value="1"/>
</dbReference>
<keyword evidence="1" id="KW-0813">Transport</keyword>
<evidence type="ECO:0000256" key="4">
    <source>
        <dbReference type="ARBA" id="ARBA00022840"/>
    </source>
</evidence>
<keyword evidence="10" id="KW-1185">Reference proteome</keyword>
<organism evidence="9 10">
    <name type="scientific">Ammoniphilus oxalaticus</name>
    <dbReference type="NCBI Taxonomy" id="66863"/>
    <lineage>
        <taxon>Bacteria</taxon>
        <taxon>Bacillati</taxon>
        <taxon>Bacillota</taxon>
        <taxon>Bacilli</taxon>
        <taxon>Bacillales</taxon>
        <taxon>Paenibacillaceae</taxon>
        <taxon>Aneurinibacillus group</taxon>
        <taxon>Ammoniphilus</taxon>
    </lineage>
</organism>
<keyword evidence="6" id="KW-1278">Translocase</keyword>
<gene>
    <name evidence="9" type="ORF">BEP19_06415</name>
</gene>
<sequence>MLLQVDRLKKKYAKSTSPALKDISFSVAEGEFIAILGLSGAGKSTLIRCINRLITPTQGTIRWLGKDITIASGKDLTMYRRSIGMIFQTFNLVGRLSVLTNVLVGRLGYMPVWRAFLFRYKTSDIKAAEHALERVGLFHVRDKRADQLSGGQQQRVAIARALVQQPILMLGDEPVASLDPMTSKSIMDILQMINRKDKITMMVNLHDVELAKQYATRVLGISRGKIVFDGPPEKLTYEELNNIYS</sequence>
<protein>
    <submittedName>
        <fullName evidence="9">Phosphonate ABC transporter ATP-binding protein</fullName>
    </submittedName>
</protein>